<dbReference type="RefSeq" id="WP_377927035.1">
    <property type="nucleotide sequence ID" value="NZ_JBHUEM010000003.1"/>
</dbReference>
<feature type="transmembrane region" description="Helical" evidence="7">
    <location>
        <begin position="166"/>
        <end position="187"/>
    </location>
</feature>
<feature type="transmembrane region" description="Helical" evidence="7">
    <location>
        <begin position="42"/>
        <end position="63"/>
    </location>
</feature>
<dbReference type="Pfam" id="PF05977">
    <property type="entry name" value="MFS_3"/>
    <property type="match status" value="1"/>
</dbReference>
<dbReference type="CDD" id="cd06173">
    <property type="entry name" value="MFS_MefA_like"/>
    <property type="match status" value="1"/>
</dbReference>
<evidence type="ECO:0000256" key="3">
    <source>
        <dbReference type="ARBA" id="ARBA00022475"/>
    </source>
</evidence>
<evidence type="ECO:0000256" key="4">
    <source>
        <dbReference type="ARBA" id="ARBA00022692"/>
    </source>
</evidence>
<evidence type="ECO:0000256" key="1">
    <source>
        <dbReference type="ARBA" id="ARBA00004651"/>
    </source>
</evidence>
<dbReference type="PROSITE" id="PS50850">
    <property type="entry name" value="MFS"/>
    <property type="match status" value="1"/>
</dbReference>
<dbReference type="InterPro" id="IPR036259">
    <property type="entry name" value="MFS_trans_sf"/>
</dbReference>
<evidence type="ECO:0000259" key="8">
    <source>
        <dbReference type="PROSITE" id="PS50850"/>
    </source>
</evidence>
<sequence>MSKVLFQRNFTLLLLSRQISKLGDGILLIALPFFIYDITGSALAAGTMFIAQMAPNLLFGLIAGVFVDRWDQKKIMIVSDILRALLLFSLVFVNSAEMLWMIYVVAFIQSSIASFFNPASRVILLKVVDKQNLMEANSIISVSSNIINLIGPSLGGALLGLGSFTVVVFVDTVSFFLSALLTFFIDIGNNNSNSIKSTYSNNTNDQVKNILYEIREGLCLILKNKILYSAIVFMIIVWISLGIINVLFLPFVKDVLNGGAMELGWLQSAASVGGILGGIILLRIKKIFSIYRLIIYCSILTGVVYLFVFNFPSLLLALFLYVLLEIPSVIFLVSIESLLQETVDENYRGRFYGAYGTVIGIAVISGMLLSGLLEKSIGVVPALNVAAILLIGSGIFYFLTFQLTMRNTKNQLDISSRSD</sequence>
<feature type="transmembrane region" description="Helical" evidence="7">
    <location>
        <begin position="314"/>
        <end position="339"/>
    </location>
</feature>
<keyword evidence="2" id="KW-0813">Transport</keyword>
<feature type="transmembrane region" description="Helical" evidence="7">
    <location>
        <begin position="379"/>
        <end position="399"/>
    </location>
</feature>
<gene>
    <name evidence="9" type="ORF">ACFSCX_05055</name>
</gene>
<comment type="subcellular location">
    <subcellularLocation>
        <location evidence="1">Cell membrane</location>
        <topology evidence="1">Multi-pass membrane protein</topology>
    </subcellularLocation>
</comment>
<dbReference type="Proteomes" id="UP001597214">
    <property type="component" value="Unassembled WGS sequence"/>
</dbReference>
<evidence type="ECO:0000313" key="10">
    <source>
        <dbReference type="Proteomes" id="UP001597214"/>
    </source>
</evidence>
<evidence type="ECO:0000256" key="7">
    <source>
        <dbReference type="SAM" id="Phobius"/>
    </source>
</evidence>
<feature type="transmembrane region" description="Helical" evidence="7">
    <location>
        <begin position="226"/>
        <end position="252"/>
    </location>
</feature>
<keyword evidence="6 7" id="KW-0472">Membrane</keyword>
<feature type="domain" description="Major facilitator superfamily (MFS) profile" evidence="8">
    <location>
        <begin position="1"/>
        <end position="404"/>
    </location>
</feature>
<keyword evidence="5 7" id="KW-1133">Transmembrane helix</keyword>
<dbReference type="Gene3D" id="1.20.1250.20">
    <property type="entry name" value="MFS general substrate transporter like domains"/>
    <property type="match status" value="1"/>
</dbReference>
<name>A0ABW4LL67_9BACI</name>
<evidence type="ECO:0000256" key="5">
    <source>
        <dbReference type="ARBA" id="ARBA00022989"/>
    </source>
</evidence>
<comment type="caution">
    <text evidence="9">The sequence shown here is derived from an EMBL/GenBank/DDBJ whole genome shotgun (WGS) entry which is preliminary data.</text>
</comment>
<accession>A0ABW4LL67</accession>
<evidence type="ECO:0000313" key="9">
    <source>
        <dbReference type="EMBL" id="MFD1735929.1"/>
    </source>
</evidence>
<dbReference type="InterPro" id="IPR010290">
    <property type="entry name" value="TM_effector"/>
</dbReference>
<protein>
    <submittedName>
        <fullName evidence="9">MFS transporter</fullName>
    </submittedName>
</protein>
<feature type="transmembrane region" description="Helical" evidence="7">
    <location>
        <begin position="289"/>
        <end position="308"/>
    </location>
</feature>
<dbReference type="InterPro" id="IPR020846">
    <property type="entry name" value="MFS_dom"/>
</dbReference>
<feature type="transmembrane region" description="Helical" evidence="7">
    <location>
        <begin position="12"/>
        <end position="36"/>
    </location>
</feature>
<organism evidence="9 10">
    <name type="scientific">Bacillus salitolerans</name>
    <dbReference type="NCBI Taxonomy" id="1437434"/>
    <lineage>
        <taxon>Bacteria</taxon>
        <taxon>Bacillati</taxon>
        <taxon>Bacillota</taxon>
        <taxon>Bacilli</taxon>
        <taxon>Bacillales</taxon>
        <taxon>Bacillaceae</taxon>
        <taxon>Bacillus</taxon>
    </lineage>
</organism>
<keyword evidence="3" id="KW-1003">Cell membrane</keyword>
<feature type="transmembrane region" description="Helical" evidence="7">
    <location>
        <begin position="351"/>
        <end position="373"/>
    </location>
</feature>
<dbReference type="PANTHER" id="PTHR23513:SF6">
    <property type="entry name" value="MAJOR FACILITATOR SUPERFAMILY ASSOCIATED DOMAIN-CONTAINING PROTEIN"/>
    <property type="match status" value="1"/>
</dbReference>
<feature type="transmembrane region" description="Helical" evidence="7">
    <location>
        <begin position="264"/>
        <end position="282"/>
    </location>
</feature>
<evidence type="ECO:0000256" key="6">
    <source>
        <dbReference type="ARBA" id="ARBA00023136"/>
    </source>
</evidence>
<dbReference type="SUPFAM" id="SSF103473">
    <property type="entry name" value="MFS general substrate transporter"/>
    <property type="match status" value="1"/>
</dbReference>
<dbReference type="EMBL" id="JBHUEM010000003">
    <property type="protein sequence ID" value="MFD1735929.1"/>
    <property type="molecule type" value="Genomic_DNA"/>
</dbReference>
<evidence type="ECO:0000256" key="2">
    <source>
        <dbReference type="ARBA" id="ARBA00022448"/>
    </source>
</evidence>
<keyword evidence="10" id="KW-1185">Reference proteome</keyword>
<proteinExistence type="predicted"/>
<reference evidence="10" key="1">
    <citation type="journal article" date="2019" name="Int. J. Syst. Evol. Microbiol.">
        <title>The Global Catalogue of Microorganisms (GCM) 10K type strain sequencing project: providing services to taxonomists for standard genome sequencing and annotation.</title>
        <authorList>
            <consortium name="The Broad Institute Genomics Platform"/>
            <consortium name="The Broad Institute Genome Sequencing Center for Infectious Disease"/>
            <person name="Wu L."/>
            <person name="Ma J."/>
        </authorList>
    </citation>
    <scope>NUCLEOTIDE SEQUENCE [LARGE SCALE GENOMIC DNA]</scope>
    <source>
        <strain evidence="10">CCUG 49339</strain>
    </source>
</reference>
<dbReference type="PANTHER" id="PTHR23513">
    <property type="entry name" value="INTEGRAL MEMBRANE EFFLUX PROTEIN-RELATED"/>
    <property type="match status" value="1"/>
</dbReference>
<keyword evidence="4 7" id="KW-0812">Transmembrane</keyword>